<dbReference type="Gene3D" id="3.30.1540.20">
    <property type="entry name" value="MutL, C-terminal domain, dimerisation subdomain"/>
    <property type="match status" value="1"/>
</dbReference>
<dbReference type="OrthoDB" id="9763467at2"/>
<feature type="domain" description="MutL C-terminal dimerisation" evidence="7">
    <location>
        <begin position="415"/>
        <end position="558"/>
    </location>
</feature>
<comment type="function">
    <text evidence="5">This protein is involved in the repair of mismatches in DNA. It is required for dam-dependent methyl-directed DNA mismatch repair. May act as a 'molecular matchmaker', a protein that promotes the formation of a stable complex between two or more DNA-binding proteins in an ATP-dependent manner without itself being part of a final effector complex.</text>
</comment>
<dbReference type="InterPro" id="IPR002099">
    <property type="entry name" value="MutL/Mlh/PMS"/>
</dbReference>
<dbReference type="InterPro" id="IPR042121">
    <property type="entry name" value="MutL_C_regsub"/>
</dbReference>
<dbReference type="InterPro" id="IPR014762">
    <property type="entry name" value="DNA_mismatch_repair_CS"/>
</dbReference>
<dbReference type="AlphaFoldDB" id="A0A1B1YXY1"/>
<dbReference type="NCBIfam" id="NF000949">
    <property type="entry name" value="PRK00095.1-2"/>
    <property type="match status" value="1"/>
</dbReference>
<dbReference type="PANTHER" id="PTHR10073">
    <property type="entry name" value="DNA MISMATCH REPAIR PROTEIN MLH, PMS, MUTL"/>
    <property type="match status" value="1"/>
</dbReference>
<feature type="region of interest" description="Disordered" evidence="6">
    <location>
        <begin position="338"/>
        <end position="361"/>
    </location>
</feature>
<dbReference type="InterPro" id="IPR014790">
    <property type="entry name" value="MutL_C"/>
</dbReference>
<evidence type="ECO:0000313" key="10">
    <source>
        <dbReference type="Proteomes" id="UP000092952"/>
    </source>
</evidence>
<dbReference type="SMART" id="SM00853">
    <property type="entry name" value="MutL_C"/>
    <property type="match status" value="1"/>
</dbReference>
<evidence type="ECO:0000256" key="1">
    <source>
        <dbReference type="ARBA" id="ARBA00006082"/>
    </source>
</evidence>
<dbReference type="InterPro" id="IPR014721">
    <property type="entry name" value="Ribsml_uS5_D2-typ_fold_subgr"/>
</dbReference>
<dbReference type="Pfam" id="PF08676">
    <property type="entry name" value="MutL_C"/>
    <property type="match status" value="1"/>
</dbReference>
<dbReference type="Pfam" id="PF02518">
    <property type="entry name" value="HATPase_c"/>
    <property type="match status" value="1"/>
</dbReference>
<evidence type="ECO:0000259" key="8">
    <source>
        <dbReference type="SMART" id="SM01340"/>
    </source>
</evidence>
<dbReference type="InterPro" id="IPR038973">
    <property type="entry name" value="MutL/Mlh/Pms-like"/>
</dbReference>
<dbReference type="NCBIfam" id="TIGR00585">
    <property type="entry name" value="mutl"/>
    <property type="match status" value="1"/>
</dbReference>
<protein>
    <recommendedName>
        <fullName evidence="2 5">DNA mismatch repair protein MutL</fullName>
    </recommendedName>
</protein>
<dbReference type="InParanoid" id="A0A1B1YXY1"/>
<dbReference type="FunCoup" id="A0A1B1YXY1">
    <property type="interactions" value="254"/>
</dbReference>
<dbReference type="PROSITE" id="PS00058">
    <property type="entry name" value="DNA_MISMATCH_REPAIR_1"/>
    <property type="match status" value="1"/>
</dbReference>
<keyword evidence="3 5" id="KW-0227">DNA damage</keyword>
<dbReference type="GO" id="GO:0032300">
    <property type="term" value="C:mismatch repair complex"/>
    <property type="evidence" value="ECO:0007669"/>
    <property type="project" value="InterPro"/>
</dbReference>
<dbReference type="SUPFAM" id="SSF54211">
    <property type="entry name" value="Ribosomal protein S5 domain 2-like"/>
    <property type="match status" value="1"/>
</dbReference>
<dbReference type="GO" id="GO:0140664">
    <property type="term" value="F:ATP-dependent DNA damage sensor activity"/>
    <property type="evidence" value="ECO:0007669"/>
    <property type="project" value="InterPro"/>
</dbReference>
<dbReference type="InterPro" id="IPR020667">
    <property type="entry name" value="DNA_mismatch_repair_MutL"/>
</dbReference>
<sequence>MTAAEAPRRPIRELPAQLANQIAAGEVVERPASIVKELLENALDAGARRIEVTLEQGGVGLIRVRDDGGGIPAEELPLALRRHATSKLASSGELMRIRTLGFRGEALPSIASVARLDLASAPAGAPAAQLLHGQSEPSPAAHPPGTTVTVRDLFYNLPARRKFLRAEKTEFQHADELLRRLALARFDVGLAWSHNGKPVQQLQPALDLPAREQRLARLCGQAFVDAALRLDFPAGELRLSGWAALPTFSRAAADLQHWYVNGRLVRDKLLTHAARQAYQDVLYHGRQPAYVLYLDLPAELVDVNVHPAKAEVRFRDSRAVHDLVRRGLREVIASGSRAGGQGLDAAPGTGSAPVPTSGFAGSPSRLWEANAPRLSTGQVAEQLAAYTQLARGAAQDAAGAAVALPADGEQPLGRPLAQLMGIYILAQGARGLVLVDMHAAHERITYERLRAAHASGRIVSQPLLVPLTLHLGAADVAAVEQHAELWPQLGLELAVLGPDTLAVREVPALLAGGDVAALVRDILAELREHGRSTRVQEHIDALLSGMACHGSVRAGRQLSLAEMDALLRDMERTERSGQCSHGRPTWVELPLAELDRLFLRGR</sequence>
<dbReference type="InterPro" id="IPR020568">
    <property type="entry name" value="Ribosomal_Su5_D2-typ_SF"/>
</dbReference>
<dbReference type="FunFam" id="3.30.565.10:FF:000003">
    <property type="entry name" value="DNA mismatch repair endonuclease MutL"/>
    <property type="match status" value="1"/>
</dbReference>
<dbReference type="SUPFAM" id="SSF55874">
    <property type="entry name" value="ATPase domain of HSP90 chaperone/DNA topoisomerase II/histidine kinase"/>
    <property type="match status" value="1"/>
</dbReference>
<organism evidence="9 10">
    <name type="scientific">Immundisolibacter cernigliae</name>
    <dbReference type="NCBI Taxonomy" id="1810504"/>
    <lineage>
        <taxon>Bacteria</taxon>
        <taxon>Pseudomonadati</taxon>
        <taxon>Pseudomonadota</taxon>
        <taxon>Gammaproteobacteria</taxon>
        <taxon>Immundisolibacterales</taxon>
        <taxon>Immundisolibacteraceae</taxon>
        <taxon>Immundisolibacter</taxon>
    </lineage>
</organism>
<dbReference type="SMART" id="SM01340">
    <property type="entry name" value="DNA_mis_repair"/>
    <property type="match status" value="1"/>
</dbReference>
<dbReference type="Gene3D" id="3.30.565.10">
    <property type="entry name" value="Histidine kinase-like ATPase, C-terminal domain"/>
    <property type="match status" value="1"/>
</dbReference>
<dbReference type="InterPro" id="IPR042120">
    <property type="entry name" value="MutL_C_dimsub"/>
</dbReference>
<dbReference type="Gene3D" id="3.30.230.10">
    <property type="match status" value="1"/>
</dbReference>
<evidence type="ECO:0000256" key="5">
    <source>
        <dbReference type="HAMAP-Rule" id="MF_00149"/>
    </source>
</evidence>
<reference evidence="10" key="1">
    <citation type="submission" date="2016-03" db="EMBL/GenBank/DDBJ databases">
        <title>Complete genome sequence of Solimmundus cernigliae, representing a novel lineage of polycyclic aromatic hydrocarbon degraders within the Gammaproteobacteria.</title>
        <authorList>
            <person name="Singleton D.R."/>
            <person name="Dickey A.N."/>
            <person name="Scholl E.H."/>
            <person name="Wright F.A."/>
            <person name="Aitken M.D."/>
        </authorList>
    </citation>
    <scope>NUCLEOTIDE SEQUENCE [LARGE SCALE GENOMIC DNA]</scope>
    <source>
        <strain evidence="10">TR3.2</strain>
    </source>
</reference>
<dbReference type="GO" id="GO:0005524">
    <property type="term" value="F:ATP binding"/>
    <property type="evidence" value="ECO:0007669"/>
    <property type="project" value="InterPro"/>
</dbReference>
<dbReference type="InterPro" id="IPR036890">
    <property type="entry name" value="HATPase_C_sf"/>
</dbReference>
<dbReference type="GO" id="GO:0016887">
    <property type="term" value="F:ATP hydrolysis activity"/>
    <property type="evidence" value="ECO:0007669"/>
    <property type="project" value="InterPro"/>
</dbReference>
<keyword evidence="10" id="KW-1185">Reference proteome</keyword>
<evidence type="ECO:0000256" key="4">
    <source>
        <dbReference type="ARBA" id="ARBA00023204"/>
    </source>
</evidence>
<dbReference type="Pfam" id="PF01119">
    <property type="entry name" value="DNA_mis_repair"/>
    <property type="match status" value="1"/>
</dbReference>
<accession>A0A1B1YXY1</accession>
<dbReference type="CDD" id="cd16926">
    <property type="entry name" value="HATPase_MutL-MLH-PMS-like"/>
    <property type="match status" value="1"/>
</dbReference>
<dbReference type="STRING" id="1810504.PG2T_10990"/>
<dbReference type="GO" id="GO:0030983">
    <property type="term" value="F:mismatched DNA binding"/>
    <property type="evidence" value="ECO:0007669"/>
    <property type="project" value="InterPro"/>
</dbReference>
<dbReference type="CDD" id="cd03482">
    <property type="entry name" value="MutL_Trans_MutL"/>
    <property type="match status" value="1"/>
</dbReference>
<feature type="domain" description="DNA mismatch repair protein S5" evidence="8">
    <location>
        <begin position="215"/>
        <end position="333"/>
    </location>
</feature>
<evidence type="ECO:0000256" key="3">
    <source>
        <dbReference type="ARBA" id="ARBA00022763"/>
    </source>
</evidence>
<evidence type="ECO:0000313" key="9">
    <source>
        <dbReference type="EMBL" id="ANX05612.1"/>
    </source>
</evidence>
<dbReference type="InterPro" id="IPR037198">
    <property type="entry name" value="MutL_C_sf"/>
</dbReference>
<dbReference type="PANTHER" id="PTHR10073:SF12">
    <property type="entry name" value="DNA MISMATCH REPAIR PROTEIN MLH1"/>
    <property type="match status" value="1"/>
</dbReference>
<dbReference type="EMBL" id="CP014671">
    <property type="protein sequence ID" value="ANX05612.1"/>
    <property type="molecule type" value="Genomic_DNA"/>
</dbReference>
<keyword evidence="4 5" id="KW-0234">DNA repair</keyword>
<dbReference type="InterPro" id="IPR003594">
    <property type="entry name" value="HATPase_dom"/>
</dbReference>
<comment type="similarity">
    <text evidence="1 5">Belongs to the DNA mismatch repair MutL/HexB family.</text>
</comment>
<dbReference type="RefSeq" id="WP_068808255.1">
    <property type="nucleotide sequence ID" value="NZ_CP014671.1"/>
</dbReference>
<dbReference type="Proteomes" id="UP000092952">
    <property type="component" value="Chromosome"/>
</dbReference>
<dbReference type="KEGG" id="gbi:PG2T_10990"/>
<gene>
    <name evidence="5 9" type="primary">mutL</name>
    <name evidence="9" type="ORF">PG2T_10990</name>
</gene>
<dbReference type="GO" id="GO:0006298">
    <property type="term" value="P:mismatch repair"/>
    <property type="evidence" value="ECO:0007669"/>
    <property type="project" value="UniProtKB-UniRule"/>
</dbReference>
<dbReference type="InterPro" id="IPR013507">
    <property type="entry name" value="DNA_mismatch_S5_2-like"/>
</dbReference>
<name>A0A1B1YXY1_9GAMM</name>
<dbReference type="Gene3D" id="3.30.1370.100">
    <property type="entry name" value="MutL, C-terminal domain, regulatory subdomain"/>
    <property type="match status" value="1"/>
</dbReference>
<dbReference type="SUPFAM" id="SSF118116">
    <property type="entry name" value="DNA mismatch repair protein MutL"/>
    <property type="match status" value="1"/>
</dbReference>
<dbReference type="HAMAP" id="MF_00149">
    <property type="entry name" value="DNA_mis_repair"/>
    <property type="match status" value="1"/>
</dbReference>
<evidence type="ECO:0000256" key="6">
    <source>
        <dbReference type="SAM" id="MobiDB-lite"/>
    </source>
</evidence>
<evidence type="ECO:0000259" key="7">
    <source>
        <dbReference type="SMART" id="SM00853"/>
    </source>
</evidence>
<proteinExistence type="inferred from homology"/>
<evidence type="ECO:0000256" key="2">
    <source>
        <dbReference type="ARBA" id="ARBA00021975"/>
    </source>
</evidence>